<keyword evidence="1" id="KW-0812">Transmembrane</keyword>
<dbReference type="AlphaFoldDB" id="A0A8D9B9W3"/>
<keyword evidence="1" id="KW-0472">Membrane</keyword>
<keyword evidence="1" id="KW-1133">Transmembrane helix</keyword>
<evidence type="ECO:0000256" key="1">
    <source>
        <dbReference type="SAM" id="Phobius"/>
    </source>
</evidence>
<name>A0A8D9B9W3_9HEMI</name>
<accession>A0A8D9B9W3</accession>
<protein>
    <submittedName>
        <fullName evidence="2">Uncharacterized protein</fullName>
    </submittedName>
</protein>
<sequence length="110" mass="13295">MTPQNISTHCKKVVRVKNYTTYKTVHSPCKKVVRLKHTRQYTLLYVILEHKGNSISHKTFLKGFHQIDINFTCYNVRYVNKIYVRAFFFLYPILRKVGIILYLCKWFFLE</sequence>
<evidence type="ECO:0000313" key="2">
    <source>
        <dbReference type="EMBL" id="CAG6781268.1"/>
    </source>
</evidence>
<proteinExistence type="predicted"/>
<dbReference type="EMBL" id="HBUF01622092">
    <property type="protein sequence ID" value="CAG6781268.1"/>
    <property type="molecule type" value="Transcribed_RNA"/>
</dbReference>
<reference evidence="2" key="1">
    <citation type="submission" date="2021-05" db="EMBL/GenBank/DDBJ databases">
        <authorList>
            <person name="Alioto T."/>
            <person name="Alioto T."/>
            <person name="Gomez Garrido J."/>
        </authorList>
    </citation>
    <scope>NUCLEOTIDE SEQUENCE</scope>
</reference>
<feature type="transmembrane region" description="Helical" evidence="1">
    <location>
        <begin position="87"/>
        <end position="108"/>
    </location>
</feature>
<organism evidence="2">
    <name type="scientific">Cacopsylla melanoneura</name>
    <dbReference type="NCBI Taxonomy" id="428564"/>
    <lineage>
        <taxon>Eukaryota</taxon>
        <taxon>Metazoa</taxon>
        <taxon>Ecdysozoa</taxon>
        <taxon>Arthropoda</taxon>
        <taxon>Hexapoda</taxon>
        <taxon>Insecta</taxon>
        <taxon>Pterygota</taxon>
        <taxon>Neoptera</taxon>
        <taxon>Paraneoptera</taxon>
        <taxon>Hemiptera</taxon>
        <taxon>Sternorrhyncha</taxon>
        <taxon>Psylloidea</taxon>
        <taxon>Psyllidae</taxon>
        <taxon>Psyllinae</taxon>
        <taxon>Cacopsylla</taxon>
    </lineage>
</organism>